<accession>A0ABM5E132</accession>
<protein>
    <submittedName>
        <fullName evidence="3">Uncharacterized protein</fullName>
    </submittedName>
</protein>
<gene>
    <name evidence="3" type="primary">LOC140698912</name>
</gene>
<evidence type="ECO:0000313" key="2">
    <source>
        <dbReference type="Proteomes" id="UP001652581"/>
    </source>
</evidence>
<evidence type="ECO:0000256" key="1">
    <source>
        <dbReference type="SAM" id="MobiDB-lite"/>
    </source>
</evidence>
<proteinExistence type="predicted"/>
<feature type="region of interest" description="Disordered" evidence="1">
    <location>
        <begin position="206"/>
        <end position="228"/>
    </location>
</feature>
<reference evidence="3" key="1">
    <citation type="submission" date="2025-08" db="UniProtKB">
        <authorList>
            <consortium name="RefSeq"/>
        </authorList>
    </citation>
    <scope>IDENTIFICATION</scope>
</reference>
<organism evidence="2 3">
    <name type="scientific">Vicugna pacos</name>
    <name type="common">Alpaca</name>
    <name type="synonym">Lama pacos</name>
    <dbReference type="NCBI Taxonomy" id="30538"/>
    <lineage>
        <taxon>Eukaryota</taxon>
        <taxon>Metazoa</taxon>
        <taxon>Chordata</taxon>
        <taxon>Craniata</taxon>
        <taxon>Vertebrata</taxon>
        <taxon>Euteleostomi</taxon>
        <taxon>Mammalia</taxon>
        <taxon>Eutheria</taxon>
        <taxon>Laurasiatheria</taxon>
        <taxon>Artiodactyla</taxon>
        <taxon>Tylopoda</taxon>
        <taxon>Camelidae</taxon>
        <taxon>Vicugna</taxon>
    </lineage>
</organism>
<keyword evidence="2" id="KW-1185">Reference proteome</keyword>
<dbReference type="Proteomes" id="UP001652581">
    <property type="component" value="Chromosome 10"/>
</dbReference>
<dbReference type="GeneID" id="140698912"/>
<evidence type="ECO:0000313" key="3">
    <source>
        <dbReference type="RefSeq" id="XP_072826855.1"/>
    </source>
</evidence>
<dbReference type="RefSeq" id="XP_072826855.1">
    <property type="nucleotide sequence ID" value="XM_072970754.1"/>
</dbReference>
<sequence length="290" mass="30154">MVRAQSQGRLGSRSTGVRASQCFTSSSTSLGTQVRKGCDFSIEISVCSCGMRDLHCPGHSLLHSFPLSLVHPEFTNAGATRGSSTSTLHHCRLPNADISPSVRSFRRSVGGSSLSQPAAVCVTPGLPRSCGLPCLLPLVLAAARLCLAAAQRGHRGSCRRVGALSRSVSFSRCAPLMVPPSSHLGLVKPRPASGSSPAPLVMPVPLVNSGGPRSESRSGRRRSPGVGALSTAARTDAVAASLASFPTVLLQPSPFLAVTSLDTYSTLQPAVCHSLTIANPRLFVFILILP</sequence>
<name>A0ABM5E132_VICPA</name>